<keyword evidence="1" id="KW-1133">Transmembrane helix</keyword>
<evidence type="ECO:0008006" key="4">
    <source>
        <dbReference type="Google" id="ProtNLM"/>
    </source>
</evidence>
<keyword evidence="1" id="KW-0812">Transmembrane</keyword>
<evidence type="ECO:0000256" key="1">
    <source>
        <dbReference type="SAM" id="Phobius"/>
    </source>
</evidence>
<comment type="caution">
    <text evidence="2">The sequence shown here is derived from an EMBL/GenBank/DDBJ whole genome shotgun (WGS) entry which is preliminary data.</text>
</comment>
<reference evidence="2 3" key="1">
    <citation type="submission" date="2018-12" db="EMBL/GenBank/DDBJ databases">
        <title>Genome analysis provides insights into bioremediation potentialities of Halogeometricum borinquense strain N11.</title>
        <authorList>
            <person name="Najjari A."/>
            <person name="Youssef N."/>
            <person name="Fhoula I."/>
            <person name="Ben Dhia O."/>
            <person name="Mahjoubi M."/>
            <person name="Ouzari H.I."/>
            <person name="Cherif A."/>
        </authorList>
    </citation>
    <scope>NUCLEOTIDE SEQUENCE [LARGE SCALE GENOMIC DNA]</scope>
    <source>
        <strain evidence="2 3">N11</strain>
    </source>
</reference>
<evidence type="ECO:0000313" key="2">
    <source>
        <dbReference type="EMBL" id="RYJ07763.1"/>
    </source>
</evidence>
<sequence>MLGKTLGLVGLPVTVAHEATHAALLWPWIDDWAWSIEIDASRGAAFYCDLADDIPRWAVVLGHLGPTIVGTMIAAAVSIAWILTGFSDLPETVVGWAKLALALVAWGMYVAPSPDDLEVFSDG</sequence>
<accession>A0A482T9Y3</accession>
<evidence type="ECO:0000313" key="3">
    <source>
        <dbReference type="Proteomes" id="UP000294028"/>
    </source>
</evidence>
<feature type="transmembrane region" description="Helical" evidence="1">
    <location>
        <begin position="93"/>
        <end position="111"/>
    </location>
</feature>
<name>A0A482T9Y3_9EURY</name>
<gene>
    <name evidence="2" type="ORF">ELS19_19805</name>
</gene>
<feature type="transmembrane region" description="Helical" evidence="1">
    <location>
        <begin position="64"/>
        <end position="86"/>
    </location>
</feature>
<protein>
    <recommendedName>
        <fullName evidence="4">DUF3267 domain-containing protein</fullName>
    </recommendedName>
</protein>
<keyword evidence="1" id="KW-0472">Membrane</keyword>
<dbReference type="EMBL" id="RZHH01000009">
    <property type="protein sequence ID" value="RYJ07763.1"/>
    <property type="molecule type" value="Genomic_DNA"/>
</dbReference>
<organism evidence="2 3">
    <name type="scientific">Halogeometricum borinquense</name>
    <dbReference type="NCBI Taxonomy" id="60847"/>
    <lineage>
        <taxon>Archaea</taxon>
        <taxon>Methanobacteriati</taxon>
        <taxon>Methanobacteriota</taxon>
        <taxon>Stenosarchaea group</taxon>
        <taxon>Halobacteria</taxon>
        <taxon>Halobacteriales</taxon>
        <taxon>Haloferacaceae</taxon>
        <taxon>Halogeometricum</taxon>
    </lineage>
</organism>
<dbReference type="Proteomes" id="UP000294028">
    <property type="component" value="Unassembled WGS sequence"/>
</dbReference>
<dbReference type="AlphaFoldDB" id="A0A482T9Y3"/>
<dbReference type="RefSeq" id="WP_129786804.1">
    <property type="nucleotide sequence ID" value="NZ_RZHH01000009.1"/>
</dbReference>
<proteinExistence type="predicted"/>